<dbReference type="SUPFAM" id="SSF110296">
    <property type="entry name" value="Oligoxyloglucan reducing end-specific cellobiohydrolase"/>
    <property type="match status" value="1"/>
</dbReference>
<organism evidence="1 2">
    <name type="scientific">Caballeronia novacaledonica</name>
    <dbReference type="NCBI Taxonomy" id="1544861"/>
    <lineage>
        <taxon>Bacteria</taxon>
        <taxon>Pseudomonadati</taxon>
        <taxon>Pseudomonadota</taxon>
        <taxon>Betaproteobacteria</taxon>
        <taxon>Burkholderiales</taxon>
        <taxon>Burkholderiaceae</taxon>
        <taxon>Caballeronia</taxon>
    </lineage>
</organism>
<dbReference type="OrthoDB" id="9767885at2"/>
<gene>
    <name evidence="1" type="ORF">NOV72_02077</name>
</gene>
<dbReference type="Pfam" id="PF02012">
    <property type="entry name" value="BNR"/>
    <property type="match status" value="2"/>
</dbReference>
<accession>A0A2U3I3X4</accession>
<dbReference type="GO" id="GO:0010411">
    <property type="term" value="P:xyloglucan metabolic process"/>
    <property type="evidence" value="ECO:0007669"/>
    <property type="project" value="TreeGrafter"/>
</dbReference>
<keyword evidence="2" id="KW-1185">Reference proteome</keyword>
<dbReference type="InterPro" id="IPR052025">
    <property type="entry name" value="Xyloglucanase_GH74"/>
</dbReference>
<dbReference type="InterPro" id="IPR015943">
    <property type="entry name" value="WD40/YVTN_repeat-like_dom_sf"/>
</dbReference>
<name>A0A2U3I3X4_9BURK</name>
<sequence length="451" mass="50001">MTRRCGVLTHKMLSRGNGPGAYRRSDPAPRSVCAVTVISRNPIIRYFLLTFPTSFKTGFILVLTHREEVHLALNVKCRDNIRKQPVQRLTMTTQEHFRKVDSDMLDEIHVYAGTAGHSAWFSEDQGLTWSHPNSHSGMYLEARVWCFGSHAELHDTLVAGTDEGVFRWSERTARWECISTQIKDVWSIAYDARDPSTLYAGTRPAGLYRSRDGGETWSELTVPGIAKFSEVNMGPTRVTQLLADPLVPDTLWATIEIGGIYRSTDGGSSWCALSNGLNSGDVHGIAVSRTARGERRILATTNRGLHISDDGGETWRFAELESPWQYTRAVVTRTDDPSVVFLANGNGPPGNDGRLLRSLDGGETWERLTLPGSINSTVWCIATHFSNPDLIFVCTNLGQLFRSTNGGDSWTRLPHEFGEIRSLHWRAVPKGTRGALHSLTRAVAPKLVAAT</sequence>
<evidence type="ECO:0000313" key="2">
    <source>
        <dbReference type="Proteomes" id="UP000238169"/>
    </source>
</evidence>
<dbReference type="EMBL" id="OGTP01000005">
    <property type="protein sequence ID" value="SPB14846.1"/>
    <property type="molecule type" value="Genomic_DNA"/>
</dbReference>
<dbReference type="AlphaFoldDB" id="A0A2U3I3X4"/>
<dbReference type="Gene3D" id="2.130.10.10">
    <property type="entry name" value="YVTN repeat-like/Quinoprotein amine dehydrogenase"/>
    <property type="match status" value="2"/>
</dbReference>
<keyword evidence="1" id="KW-0378">Hydrolase</keyword>
<dbReference type="InterPro" id="IPR002860">
    <property type="entry name" value="BNR_rpt"/>
</dbReference>
<dbReference type="PANTHER" id="PTHR43739">
    <property type="entry name" value="XYLOGLUCANASE (EUROFUNG)"/>
    <property type="match status" value="1"/>
</dbReference>
<dbReference type="PANTHER" id="PTHR43739:SF5">
    <property type="entry name" value="EXO-ALPHA-SIALIDASE"/>
    <property type="match status" value="1"/>
</dbReference>
<dbReference type="Proteomes" id="UP000238169">
    <property type="component" value="Unassembled WGS sequence"/>
</dbReference>
<proteinExistence type="predicted"/>
<dbReference type="CDD" id="cd15482">
    <property type="entry name" value="Sialidase_non-viral"/>
    <property type="match status" value="1"/>
</dbReference>
<evidence type="ECO:0000313" key="1">
    <source>
        <dbReference type="EMBL" id="SPB14846.1"/>
    </source>
</evidence>
<protein>
    <submittedName>
        <fullName evidence="1">BNR repeat-containing glycosyl hydrolase</fullName>
    </submittedName>
</protein>
<dbReference type="GO" id="GO:0016787">
    <property type="term" value="F:hydrolase activity"/>
    <property type="evidence" value="ECO:0007669"/>
    <property type="project" value="UniProtKB-KW"/>
</dbReference>
<dbReference type="RefSeq" id="WP_106854522.1">
    <property type="nucleotide sequence ID" value="NZ_OGTP01000005.1"/>
</dbReference>
<reference evidence="2" key="1">
    <citation type="submission" date="2018-01" db="EMBL/GenBank/DDBJ databases">
        <authorList>
            <person name="Peeters C."/>
        </authorList>
    </citation>
    <scope>NUCLEOTIDE SEQUENCE [LARGE SCALE GENOMIC DNA]</scope>
</reference>